<dbReference type="STRING" id="76595.SAMN05660313_02832"/>
<keyword evidence="1" id="KW-1133">Transmembrane helix</keyword>
<keyword evidence="1" id="KW-0812">Transmembrane</keyword>
<keyword evidence="3" id="KW-1185">Reference proteome</keyword>
<name>A0A1K1QP43_9FLAO</name>
<evidence type="ECO:0000313" key="2">
    <source>
        <dbReference type="EMBL" id="SFW61449.1"/>
    </source>
</evidence>
<reference evidence="3" key="1">
    <citation type="submission" date="2016-11" db="EMBL/GenBank/DDBJ databases">
        <authorList>
            <person name="Varghese N."/>
            <person name="Submissions S."/>
        </authorList>
    </citation>
    <scope>NUCLEOTIDE SEQUENCE [LARGE SCALE GENOMIC DNA]</scope>
    <source>
        <strain evidence="3">DSM 24786</strain>
    </source>
</reference>
<sequence length="210" mass="24098">MKKATRKYINEFSKQANKLNYTLITKDNLYIATGNNIYITIEFKLQKVVIENVLVAEFTVIIGDYKKALEDGILNPVSEEKIIILENDFYNSYSEDPVHAVNKDTIKKLKPFIGLNSRIYKNSEYTFFQQIGNHDLILKDPLPIQVIRGKAEINQVIEQLKQINLPNGWLIQKSKGIGKKSNVKIYKNIIIITIIIMILIRAIIAIGTLF</sequence>
<protein>
    <submittedName>
        <fullName evidence="2">Uncharacterized protein</fullName>
    </submittedName>
</protein>
<dbReference type="OrthoDB" id="1494988at2"/>
<evidence type="ECO:0000313" key="3">
    <source>
        <dbReference type="Proteomes" id="UP000183257"/>
    </source>
</evidence>
<keyword evidence="1" id="KW-0472">Membrane</keyword>
<dbReference type="EMBL" id="FPIY01000004">
    <property type="protein sequence ID" value="SFW61449.1"/>
    <property type="molecule type" value="Genomic_DNA"/>
</dbReference>
<dbReference type="RefSeq" id="WP_072304455.1">
    <property type="nucleotide sequence ID" value="NZ_FPIY01000004.1"/>
</dbReference>
<proteinExistence type="predicted"/>
<gene>
    <name evidence="2" type="ORF">SAMN05660313_02832</name>
</gene>
<dbReference type="Proteomes" id="UP000183257">
    <property type="component" value="Unassembled WGS sequence"/>
</dbReference>
<evidence type="ECO:0000256" key="1">
    <source>
        <dbReference type="SAM" id="Phobius"/>
    </source>
</evidence>
<accession>A0A1K1QP43</accession>
<organism evidence="2 3">
    <name type="scientific">Cellulophaga fucicola</name>
    <dbReference type="NCBI Taxonomy" id="76595"/>
    <lineage>
        <taxon>Bacteria</taxon>
        <taxon>Pseudomonadati</taxon>
        <taxon>Bacteroidota</taxon>
        <taxon>Flavobacteriia</taxon>
        <taxon>Flavobacteriales</taxon>
        <taxon>Flavobacteriaceae</taxon>
        <taxon>Cellulophaga</taxon>
    </lineage>
</organism>
<feature type="transmembrane region" description="Helical" evidence="1">
    <location>
        <begin position="189"/>
        <end position="209"/>
    </location>
</feature>
<dbReference type="AlphaFoldDB" id="A0A1K1QP43"/>